<comment type="subcellular location">
    <subcellularLocation>
        <location evidence="1">Cell membrane</location>
        <topology evidence="1">Multi-pass membrane protein</topology>
    </subcellularLocation>
</comment>
<dbReference type="PROSITE" id="PS00154">
    <property type="entry name" value="ATPASE_E1_E2"/>
    <property type="match status" value="1"/>
</dbReference>
<evidence type="ECO:0000313" key="17">
    <source>
        <dbReference type="EMBL" id="TLD02895.1"/>
    </source>
</evidence>
<dbReference type="InterPro" id="IPR023214">
    <property type="entry name" value="HAD_sf"/>
</dbReference>
<keyword evidence="3 15" id="KW-1003">Cell membrane</keyword>
<dbReference type="Pfam" id="PF00403">
    <property type="entry name" value="HMA"/>
    <property type="match status" value="2"/>
</dbReference>
<dbReference type="GO" id="GO:0046872">
    <property type="term" value="F:metal ion binding"/>
    <property type="evidence" value="ECO:0007669"/>
    <property type="project" value="UniProtKB-KW"/>
</dbReference>
<dbReference type="Gene3D" id="3.40.1110.10">
    <property type="entry name" value="Calcium-transporting ATPase, cytoplasmic domain N"/>
    <property type="match status" value="1"/>
</dbReference>
<evidence type="ECO:0000256" key="14">
    <source>
        <dbReference type="ARBA" id="ARBA00049338"/>
    </source>
</evidence>
<dbReference type="SFLD" id="SFLDF00027">
    <property type="entry name" value="p-type_atpase"/>
    <property type="match status" value="1"/>
</dbReference>
<dbReference type="Gene3D" id="3.40.50.1000">
    <property type="entry name" value="HAD superfamily/HAD-like"/>
    <property type="match status" value="1"/>
</dbReference>
<dbReference type="GO" id="GO:0008551">
    <property type="term" value="F:P-type cadmium transporter activity"/>
    <property type="evidence" value="ECO:0007669"/>
    <property type="project" value="UniProtKB-EC"/>
</dbReference>
<organism evidence="17 18">
    <name type="scientific">Robinsoniella peoriensis</name>
    <dbReference type="NCBI Taxonomy" id="180332"/>
    <lineage>
        <taxon>Bacteria</taxon>
        <taxon>Bacillati</taxon>
        <taxon>Bacillota</taxon>
        <taxon>Clostridia</taxon>
        <taxon>Lachnospirales</taxon>
        <taxon>Lachnospiraceae</taxon>
        <taxon>Robinsoniella</taxon>
    </lineage>
</organism>
<reference evidence="17 18" key="1">
    <citation type="journal article" date="2019" name="Anaerobe">
        <title>Detection of Robinsoniella peoriensis in multiple bone samples of a trauma patient.</title>
        <authorList>
            <person name="Schrottner P."/>
            <person name="Hartwich K."/>
            <person name="Bunk B."/>
            <person name="Schober I."/>
            <person name="Helbig S."/>
            <person name="Rudolph W.W."/>
            <person name="Gunzer F."/>
        </authorList>
    </citation>
    <scope>NUCLEOTIDE SEQUENCE [LARGE SCALE GENOMIC DNA]</scope>
    <source>
        <strain evidence="17 18">DSM 106044</strain>
    </source>
</reference>
<keyword evidence="11 15" id="KW-1133">Transmembrane helix</keyword>
<dbReference type="SUPFAM" id="SSF56784">
    <property type="entry name" value="HAD-like"/>
    <property type="match status" value="1"/>
</dbReference>
<dbReference type="Proteomes" id="UP000306509">
    <property type="component" value="Unassembled WGS sequence"/>
</dbReference>
<dbReference type="Gene3D" id="3.30.70.100">
    <property type="match status" value="2"/>
</dbReference>
<dbReference type="EC" id="7.2.2.21" evidence="13"/>
<keyword evidence="12 15" id="KW-0472">Membrane</keyword>
<dbReference type="InterPro" id="IPR006121">
    <property type="entry name" value="HMA_dom"/>
</dbReference>
<feature type="domain" description="HMA" evidence="16">
    <location>
        <begin position="224"/>
        <end position="290"/>
    </location>
</feature>
<evidence type="ECO:0000256" key="10">
    <source>
        <dbReference type="ARBA" id="ARBA00022967"/>
    </source>
</evidence>
<dbReference type="PRINTS" id="PR00119">
    <property type="entry name" value="CATATPASE"/>
</dbReference>
<feature type="domain" description="HMA" evidence="16">
    <location>
        <begin position="303"/>
        <end position="369"/>
    </location>
</feature>
<evidence type="ECO:0000256" key="6">
    <source>
        <dbReference type="ARBA" id="ARBA00022692"/>
    </source>
</evidence>
<dbReference type="SFLD" id="SFLDG00002">
    <property type="entry name" value="C1.7:_P-type_atpase_like"/>
    <property type="match status" value="1"/>
</dbReference>
<keyword evidence="8 15" id="KW-0547">Nucleotide-binding</keyword>
<dbReference type="PROSITE" id="PS50846">
    <property type="entry name" value="HMA_2"/>
    <property type="match status" value="2"/>
</dbReference>
<keyword evidence="4" id="KW-0104">Cadmium</keyword>
<dbReference type="Pfam" id="PF00122">
    <property type="entry name" value="E1-E2_ATPase"/>
    <property type="match status" value="1"/>
</dbReference>
<evidence type="ECO:0000256" key="7">
    <source>
        <dbReference type="ARBA" id="ARBA00022723"/>
    </source>
</evidence>
<dbReference type="SUPFAM" id="SSF81665">
    <property type="entry name" value="Calcium ATPase, transmembrane domain M"/>
    <property type="match status" value="1"/>
</dbReference>
<evidence type="ECO:0000259" key="16">
    <source>
        <dbReference type="PROSITE" id="PS50846"/>
    </source>
</evidence>
<dbReference type="NCBIfam" id="TIGR01525">
    <property type="entry name" value="ATPase-IB_hvy"/>
    <property type="match status" value="1"/>
</dbReference>
<accession>A0A4U8QCP7</accession>
<gene>
    <name evidence="17" type="primary">cadA</name>
    <name evidence="17" type="ORF">DSM106044_00182</name>
</gene>
<evidence type="ECO:0000256" key="11">
    <source>
        <dbReference type="ARBA" id="ARBA00022989"/>
    </source>
</evidence>
<evidence type="ECO:0000256" key="13">
    <source>
        <dbReference type="ARBA" id="ARBA00039103"/>
    </source>
</evidence>
<dbReference type="Pfam" id="PF00702">
    <property type="entry name" value="Hydrolase"/>
    <property type="match status" value="1"/>
</dbReference>
<feature type="transmembrane region" description="Helical" evidence="15">
    <location>
        <begin position="430"/>
        <end position="449"/>
    </location>
</feature>
<dbReference type="GO" id="GO:0005886">
    <property type="term" value="C:plasma membrane"/>
    <property type="evidence" value="ECO:0007669"/>
    <property type="project" value="UniProtKB-SubCell"/>
</dbReference>
<dbReference type="GO" id="GO:0005524">
    <property type="term" value="F:ATP binding"/>
    <property type="evidence" value="ECO:0007669"/>
    <property type="project" value="UniProtKB-UniRule"/>
</dbReference>
<keyword evidence="5" id="KW-0597">Phosphoprotein</keyword>
<dbReference type="InterPro" id="IPR027256">
    <property type="entry name" value="P-typ_ATPase_IB"/>
</dbReference>
<evidence type="ECO:0000256" key="4">
    <source>
        <dbReference type="ARBA" id="ARBA00022539"/>
    </source>
</evidence>
<feature type="transmembrane region" description="Helical" evidence="15">
    <location>
        <begin position="963"/>
        <end position="982"/>
    </location>
</feature>
<dbReference type="GO" id="GO:0016887">
    <property type="term" value="F:ATP hydrolysis activity"/>
    <property type="evidence" value="ECO:0007669"/>
    <property type="project" value="InterPro"/>
</dbReference>
<dbReference type="InterPro" id="IPR023299">
    <property type="entry name" value="ATPase_P-typ_cyto_dom_N"/>
</dbReference>
<dbReference type="SFLD" id="SFLDS00003">
    <property type="entry name" value="Haloacid_Dehalogenase"/>
    <property type="match status" value="1"/>
</dbReference>
<dbReference type="PRINTS" id="PR00941">
    <property type="entry name" value="CDATPASE"/>
</dbReference>
<dbReference type="PANTHER" id="PTHR48085">
    <property type="entry name" value="CADMIUM/ZINC-TRANSPORTING ATPASE HMA2-RELATED"/>
    <property type="match status" value="1"/>
</dbReference>
<feature type="transmembrane region" description="Helical" evidence="15">
    <location>
        <begin position="988"/>
        <end position="1007"/>
    </location>
</feature>
<dbReference type="AlphaFoldDB" id="A0A4U8QCP7"/>
<keyword evidence="17" id="KW-0378">Hydrolase</keyword>
<dbReference type="InterPro" id="IPR051014">
    <property type="entry name" value="Cation_Transport_ATPase_IB"/>
</dbReference>
<comment type="similarity">
    <text evidence="2 15">Belongs to the cation transport ATPase (P-type) (TC 3.A.3) family. Type IB subfamily.</text>
</comment>
<dbReference type="InterPro" id="IPR036412">
    <property type="entry name" value="HAD-like_sf"/>
</dbReference>
<keyword evidence="6 15" id="KW-0812">Transmembrane</keyword>
<dbReference type="PROSITE" id="PS01229">
    <property type="entry name" value="COF_2"/>
    <property type="match status" value="1"/>
</dbReference>
<feature type="transmembrane region" description="Helical" evidence="15">
    <location>
        <begin position="627"/>
        <end position="649"/>
    </location>
</feature>
<dbReference type="STRING" id="180332.GCA_000797495_03489"/>
<comment type="catalytic activity">
    <reaction evidence="14">
        <text>Cd(2+)(in) + ATP + H2O = Cd(2+)(out) + ADP + phosphate + H(+)</text>
        <dbReference type="Rhea" id="RHEA:12132"/>
        <dbReference type="ChEBI" id="CHEBI:15377"/>
        <dbReference type="ChEBI" id="CHEBI:15378"/>
        <dbReference type="ChEBI" id="CHEBI:30616"/>
        <dbReference type="ChEBI" id="CHEBI:43474"/>
        <dbReference type="ChEBI" id="CHEBI:48775"/>
        <dbReference type="ChEBI" id="CHEBI:456216"/>
        <dbReference type="EC" id="7.2.2.21"/>
    </reaction>
</comment>
<evidence type="ECO:0000256" key="3">
    <source>
        <dbReference type="ARBA" id="ARBA00022475"/>
    </source>
</evidence>
<dbReference type="InterPro" id="IPR036163">
    <property type="entry name" value="HMA_dom_sf"/>
</dbReference>
<keyword evidence="10" id="KW-1278">Translocase</keyword>
<sequence length="1010" mass="110191">MKDHRKEQGSNKSLNSSAVLEHHHDEHCGCGHSHADYAQQHEDHSHIHKECSCGCGHEHDNQDHEEHHHSHEECTCGCGHEHDNQNHEEHHHSHEECTCGCDHEHDGHEHNDQNHEEKHHSHSECTCGCDHEHDDHVHDNQDHEEHHRSHPECACGCDHSHEDDAANAESFSGSHTHFECLHIQTPGHPEDCTCELCNPHVEYCDVCGESLSKCTCRMPDENNIKKVYLLENLGCANCAAKMERKIKDLPDVSYAAIAFATKQLRVSAPNPDALLPRMQEICASIEPDVKIVPRGGKTPGIQVTNTYTIEELDCANCAAKIERMINNLPEVTSATVTYATKQLRITAKDPDKLIPEIQKIAKSIEPDVVIKARDTSPKGRDILSKKVTDLPKRTVFFHEHRSIIEIIVGALLLIAAKVMETKNIGPTPVFIVYAISYLVLGWKIVWTAIKNITKGHVFDENFLMSIATIGAFVISDYAEAIGVMLFYRVGEYFEDRAVEKSRSQIMDAVDMRPEVVNLAIGDEVQVIPAGDAQVGDILVVRPGDRIPLDGVIIEGESRIDTSPVTGEPVPVKAGYGDEVTSGCMNTSGLIKIRVEKVLEDSMVTRILDSVENAAASKPKIDRFITRFARIYTPFVVALAVCTAIIPSLITGDWNHWIYTALTFLVISCPCALVLSVPLAFFSGIGAGSKRGILFKGGVSLEALKDVTTVIMDKTGTITEGNFQVQHAVPANGFTSQEILKLAAICELDSTHPIGTSIVSEARNKKMELNRPASVEELAGKGIHAVINGRDILCGNQKLMDAYKVSLKNFQKDSFGTEVLIAVNGTYAGHIVISDTVKADAAPAIKRLKSLGITTAMLTGDALDSANAVAKETGIDEVHAKLLPQEKLTELQKIRDAHGRVMFVGDGINDAPVLAGADVGAAMGSGADAAIEAADVVFMNSSVTAIPDAIAIARSTGLISRQNVIFALVIKILVMILGLMGFASMWMAVFADSGVAMLCVLNSVRILYKKK</sequence>
<evidence type="ECO:0000256" key="15">
    <source>
        <dbReference type="RuleBase" id="RU362081"/>
    </source>
</evidence>
<feature type="transmembrane region" description="Helical" evidence="15">
    <location>
        <begin position="655"/>
        <end position="681"/>
    </location>
</feature>
<dbReference type="InterPro" id="IPR017969">
    <property type="entry name" value="Heavy-metal-associated_CS"/>
</dbReference>
<dbReference type="PROSITE" id="PS01047">
    <property type="entry name" value="HMA_1"/>
    <property type="match status" value="1"/>
</dbReference>
<dbReference type="PANTHER" id="PTHR48085:SF5">
    <property type="entry name" value="CADMIUM_ZINC-TRANSPORTING ATPASE HMA4-RELATED"/>
    <property type="match status" value="1"/>
</dbReference>
<comment type="caution">
    <text evidence="17">The sequence shown here is derived from an EMBL/GenBank/DDBJ whole genome shotgun (WGS) entry which is preliminary data.</text>
</comment>
<dbReference type="NCBIfam" id="TIGR01494">
    <property type="entry name" value="ATPase_P-type"/>
    <property type="match status" value="1"/>
</dbReference>
<evidence type="ECO:0000256" key="8">
    <source>
        <dbReference type="ARBA" id="ARBA00022741"/>
    </source>
</evidence>
<feature type="transmembrane region" description="Helical" evidence="15">
    <location>
        <begin position="461"/>
        <end position="487"/>
    </location>
</feature>
<dbReference type="NCBIfam" id="TIGR01512">
    <property type="entry name" value="ATPase-IB2_Cd"/>
    <property type="match status" value="1"/>
</dbReference>
<evidence type="ECO:0000313" key="18">
    <source>
        <dbReference type="Proteomes" id="UP000306509"/>
    </source>
</evidence>
<evidence type="ECO:0000256" key="9">
    <source>
        <dbReference type="ARBA" id="ARBA00022840"/>
    </source>
</evidence>
<dbReference type="InterPro" id="IPR023298">
    <property type="entry name" value="ATPase_P-typ_TM_dom_sf"/>
</dbReference>
<evidence type="ECO:0000256" key="2">
    <source>
        <dbReference type="ARBA" id="ARBA00006024"/>
    </source>
</evidence>
<keyword evidence="18" id="KW-1185">Reference proteome</keyword>
<dbReference type="EMBL" id="QGQD01000005">
    <property type="protein sequence ID" value="TLD02895.1"/>
    <property type="molecule type" value="Genomic_DNA"/>
</dbReference>
<dbReference type="Gene3D" id="2.70.150.10">
    <property type="entry name" value="Calcium-transporting ATPase, cytoplasmic transduction domain A"/>
    <property type="match status" value="1"/>
</dbReference>
<dbReference type="InterPro" id="IPR001757">
    <property type="entry name" value="P_typ_ATPase"/>
</dbReference>
<name>A0A4U8QCP7_9FIRM</name>
<evidence type="ECO:0000256" key="12">
    <source>
        <dbReference type="ARBA" id="ARBA00023136"/>
    </source>
</evidence>
<dbReference type="SUPFAM" id="SSF55008">
    <property type="entry name" value="HMA, heavy metal-associated domain"/>
    <property type="match status" value="2"/>
</dbReference>
<proteinExistence type="inferred from homology"/>
<evidence type="ECO:0000256" key="1">
    <source>
        <dbReference type="ARBA" id="ARBA00004651"/>
    </source>
</evidence>
<dbReference type="SUPFAM" id="SSF81653">
    <property type="entry name" value="Calcium ATPase, transduction domain A"/>
    <property type="match status" value="1"/>
</dbReference>
<protein>
    <recommendedName>
        <fullName evidence="13">Cd(2+)-exporting ATPase</fullName>
        <ecNumber evidence="13">7.2.2.21</ecNumber>
    </recommendedName>
</protein>
<dbReference type="InterPro" id="IPR059000">
    <property type="entry name" value="ATPase_P-type_domA"/>
</dbReference>
<keyword evidence="9 15" id="KW-0067">ATP-binding</keyword>
<dbReference type="InterPro" id="IPR044492">
    <property type="entry name" value="P_typ_ATPase_HD_dom"/>
</dbReference>
<evidence type="ECO:0000256" key="5">
    <source>
        <dbReference type="ARBA" id="ARBA00022553"/>
    </source>
</evidence>
<dbReference type="InterPro" id="IPR018303">
    <property type="entry name" value="ATPase_P-typ_P_site"/>
</dbReference>
<dbReference type="CDD" id="cd00371">
    <property type="entry name" value="HMA"/>
    <property type="match status" value="2"/>
</dbReference>
<keyword evidence="7 15" id="KW-0479">Metal-binding</keyword>
<dbReference type="InterPro" id="IPR008250">
    <property type="entry name" value="ATPase_P-typ_transduc_dom_A_sf"/>
</dbReference>